<sequence length="65" mass="7798">MQMASQAYKEVMRNKYRDPLSYIRVTIGVINQEAQSSAYVPHPENYTYYSNLKWPLDNYQVQELY</sequence>
<reference evidence="1" key="1">
    <citation type="journal article" date="2021" name="Proc. Natl. Acad. Sci. U.S.A.">
        <title>A Catalog of Tens of Thousands of Viruses from Human Metagenomes Reveals Hidden Associations with Chronic Diseases.</title>
        <authorList>
            <person name="Tisza M.J."/>
            <person name="Buck C.B."/>
        </authorList>
    </citation>
    <scope>NUCLEOTIDE SEQUENCE</scope>
    <source>
        <strain evidence="1">CtzlI32</strain>
    </source>
</reference>
<feature type="non-terminal residue" evidence="1">
    <location>
        <position position="65"/>
    </location>
</feature>
<evidence type="ECO:0000313" key="1">
    <source>
        <dbReference type="EMBL" id="DAF55905.1"/>
    </source>
</evidence>
<organism evidence="1">
    <name type="scientific">Siphoviridae sp. ctzlI32</name>
    <dbReference type="NCBI Taxonomy" id="2827981"/>
    <lineage>
        <taxon>Viruses</taxon>
        <taxon>Duplodnaviria</taxon>
        <taxon>Heunggongvirae</taxon>
        <taxon>Uroviricota</taxon>
        <taxon>Caudoviricetes</taxon>
    </lineage>
</organism>
<proteinExistence type="predicted"/>
<protein>
    <submittedName>
        <fullName evidence="1">Uncharacterized protein</fullName>
    </submittedName>
</protein>
<name>A0A8S5SY12_9CAUD</name>
<accession>A0A8S5SY12</accession>
<dbReference type="EMBL" id="BK032703">
    <property type="protein sequence ID" value="DAF55905.1"/>
    <property type="molecule type" value="Genomic_DNA"/>
</dbReference>